<sequence length="21" mass="2650">MLKKQKNKMLRHIRLRFANHS</sequence>
<organism evidence="1 2">
    <name type="scientific">Rattus norvegicus</name>
    <name type="common">Rat</name>
    <dbReference type="NCBI Taxonomy" id="10116"/>
    <lineage>
        <taxon>Eukaryota</taxon>
        <taxon>Metazoa</taxon>
        <taxon>Chordata</taxon>
        <taxon>Craniata</taxon>
        <taxon>Vertebrata</taxon>
        <taxon>Euteleostomi</taxon>
        <taxon>Mammalia</taxon>
        <taxon>Eutheria</taxon>
        <taxon>Euarchontoglires</taxon>
        <taxon>Glires</taxon>
        <taxon>Rodentia</taxon>
        <taxon>Myomorpha</taxon>
        <taxon>Muroidea</taxon>
        <taxon>Muridae</taxon>
        <taxon>Murinae</taxon>
        <taxon>Rattus</taxon>
    </lineage>
</organism>
<accession>A6IG85</accession>
<evidence type="ECO:0000313" key="1">
    <source>
        <dbReference type="EMBL" id="EDM16813.1"/>
    </source>
</evidence>
<proteinExistence type="predicted"/>
<protein>
    <submittedName>
        <fullName evidence="1">RCG48895</fullName>
    </submittedName>
</protein>
<evidence type="ECO:0000313" key="2">
    <source>
        <dbReference type="Proteomes" id="UP000234681"/>
    </source>
</evidence>
<gene>
    <name evidence="1" type="ORF">rCG_48895</name>
</gene>
<reference evidence="1 2" key="1">
    <citation type="submission" date="2005-09" db="EMBL/GenBank/DDBJ databases">
        <authorList>
            <person name="Mural R.J."/>
            <person name="Li P.W."/>
            <person name="Adams M.D."/>
            <person name="Amanatides P.G."/>
            <person name="Baden-Tillson H."/>
            <person name="Barnstead M."/>
            <person name="Chin S.H."/>
            <person name="Dew I."/>
            <person name="Evans C.A."/>
            <person name="Ferriera S."/>
            <person name="Flanigan M."/>
            <person name="Fosler C."/>
            <person name="Glodek A."/>
            <person name="Gu Z."/>
            <person name="Holt R.A."/>
            <person name="Jennings D."/>
            <person name="Kraft C.L."/>
            <person name="Lu F."/>
            <person name="Nguyen T."/>
            <person name="Nusskern D.R."/>
            <person name="Pfannkoch C.M."/>
            <person name="Sitter C."/>
            <person name="Sutton G.G."/>
            <person name="Venter J.C."/>
            <person name="Wang Z."/>
            <person name="Woodage T."/>
            <person name="Zheng X.H."/>
            <person name="Zhong F."/>
        </authorList>
    </citation>
    <scope>NUCLEOTIDE SEQUENCE [LARGE SCALE GENOMIC DNA]</scope>
    <source>
        <strain>BN</strain>
        <strain evidence="2">Sprague-Dawley</strain>
    </source>
</reference>
<dbReference type="AlphaFoldDB" id="A6IG85"/>
<dbReference type="EMBL" id="CH473960">
    <property type="protein sequence ID" value="EDM16813.1"/>
    <property type="molecule type" value="Genomic_DNA"/>
</dbReference>
<dbReference type="Proteomes" id="UP000234681">
    <property type="component" value="Chromosome 7"/>
</dbReference>
<name>A6IG85_RAT</name>